<dbReference type="InParanoid" id="A0A507BNC5"/>
<dbReference type="RefSeq" id="XP_031000760.1">
    <property type="nucleotide sequence ID" value="XM_031134007.1"/>
</dbReference>
<keyword evidence="9" id="KW-0131">Cell cycle</keyword>
<evidence type="ECO:0000259" key="11">
    <source>
        <dbReference type="Pfam" id="PF14932"/>
    </source>
</evidence>
<keyword evidence="4" id="KW-0132">Cell division</keyword>
<dbReference type="InterPro" id="IPR032733">
    <property type="entry name" value="HAUS3_N"/>
</dbReference>
<reference evidence="12 13" key="1">
    <citation type="submission" date="2019-06" db="EMBL/GenBank/DDBJ databases">
        <title>Draft genome sequence of the filamentous fungus Phialemoniopsis curvata isolated from diesel fuel.</title>
        <authorList>
            <person name="Varaljay V.A."/>
            <person name="Lyon W.J."/>
            <person name="Crouch A.L."/>
            <person name="Drake C.E."/>
            <person name="Hollomon J.M."/>
            <person name="Nadeau L.J."/>
            <person name="Nunn H.S."/>
            <person name="Stevenson B.S."/>
            <person name="Bojanowski C.L."/>
            <person name="Crookes-Goodson W.J."/>
        </authorList>
    </citation>
    <scope>NUCLEOTIDE SEQUENCE [LARGE SCALE GENOMIC DNA]</scope>
    <source>
        <strain evidence="12 13">D216</strain>
    </source>
</reference>
<dbReference type="GO" id="GO:0005874">
    <property type="term" value="C:microtubule"/>
    <property type="evidence" value="ECO:0007669"/>
    <property type="project" value="UniProtKB-KW"/>
</dbReference>
<feature type="compositionally biased region" description="Polar residues" evidence="10">
    <location>
        <begin position="360"/>
        <end position="374"/>
    </location>
</feature>
<evidence type="ECO:0000256" key="2">
    <source>
        <dbReference type="ARBA" id="ARBA00009645"/>
    </source>
</evidence>
<dbReference type="GO" id="GO:0005819">
    <property type="term" value="C:spindle"/>
    <property type="evidence" value="ECO:0007669"/>
    <property type="project" value="UniProtKB-SubCell"/>
</dbReference>
<comment type="similarity">
    <text evidence="2">Belongs to the HAUS3 family.</text>
</comment>
<proteinExistence type="inferred from homology"/>
<keyword evidence="13" id="KW-1185">Reference proteome</keyword>
<keyword evidence="8" id="KW-0206">Cytoskeleton</keyword>
<evidence type="ECO:0000256" key="5">
    <source>
        <dbReference type="ARBA" id="ARBA00022701"/>
    </source>
</evidence>
<evidence type="ECO:0000256" key="8">
    <source>
        <dbReference type="ARBA" id="ARBA00023212"/>
    </source>
</evidence>
<keyword evidence="6" id="KW-0498">Mitosis</keyword>
<evidence type="ECO:0000256" key="1">
    <source>
        <dbReference type="ARBA" id="ARBA00004186"/>
    </source>
</evidence>
<dbReference type="Pfam" id="PF14932">
    <property type="entry name" value="HAUS-augmin3"/>
    <property type="match status" value="1"/>
</dbReference>
<evidence type="ECO:0000313" key="13">
    <source>
        <dbReference type="Proteomes" id="UP000319257"/>
    </source>
</evidence>
<feature type="domain" description="HAUS augmin-like complex subunit 3 N-terminal" evidence="11">
    <location>
        <begin position="33"/>
        <end position="184"/>
    </location>
</feature>
<comment type="caution">
    <text evidence="12">The sequence shown here is derived from an EMBL/GenBank/DDBJ whole genome shotgun (WGS) entry which is preliminary data.</text>
</comment>
<evidence type="ECO:0000313" key="12">
    <source>
        <dbReference type="EMBL" id="TPX19049.1"/>
    </source>
</evidence>
<evidence type="ECO:0000256" key="7">
    <source>
        <dbReference type="ARBA" id="ARBA00023054"/>
    </source>
</evidence>
<keyword evidence="7" id="KW-0175">Coiled coil</keyword>
<feature type="compositionally biased region" description="Basic and acidic residues" evidence="10">
    <location>
        <begin position="124"/>
        <end position="137"/>
    </location>
</feature>
<accession>A0A507BNC5</accession>
<organism evidence="12 13">
    <name type="scientific">Thyridium curvatum</name>
    <dbReference type="NCBI Taxonomy" id="1093900"/>
    <lineage>
        <taxon>Eukaryota</taxon>
        <taxon>Fungi</taxon>
        <taxon>Dikarya</taxon>
        <taxon>Ascomycota</taxon>
        <taxon>Pezizomycotina</taxon>
        <taxon>Sordariomycetes</taxon>
        <taxon>Sordariomycetidae</taxon>
        <taxon>Thyridiales</taxon>
        <taxon>Thyridiaceae</taxon>
        <taxon>Thyridium</taxon>
    </lineage>
</organism>
<feature type="region of interest" description="Disordered" evidence="10">
    <location>
        <begin position="354"/>
        <end position="409"/>
    </location>
</feature>
<dbReference type="GO" id="GO:0051301">
    <property type="term" value="P:cell division"/>
    <property type="evidence" value="ECO:0007669"/>
    <property type="project" value="UniProtKB-KW"/>
</dbReference>
<keyword evidence="5" id="KW-0493">Microtubule</keyword>
<sequence>MPAAANTKVEEVLEHLRTNGPHIDEESIRSALKQEDGSDFAEWISTYLTIDTVLSPDELALYNALEKSGQAEQFARDDGSSVLPVRDVDLKRAIDELNRSTEAISKHTESLRLQQDALSRLVKEQATKESRHRDLQAKQHQSSESARQKLHATIEELTQMLSVYVTELEHQSKGIGKDLQQRVETLLQSDDKLLASLQKLGWELETENPEEQKDIVRLREVCAQLIKYKVEAIRTKLDRVYLEALISSQRSRGPNIADENELSALQEELESLFAEILPVAQMSVEQQFLEPSLKSLSGKNGQSLGRSLTAVNYIHDCMDFLLEHISLLSQRLEAFQAHQAATNTLATMARRELETPVPLPSSSKESQRPANTSPTRRRKSSVHGPSTSPVRVRGMPHSRRRSSGGLNIDIPPVEQILQTLALMLPEQDNPSPSQAERKAQIEALSTALRERAAKADDVAHNVQEAFEETTSTYLGDMRKAVAKVRESLLAESTYGDVTLTDPGIDGSIEVLAQEVDKITTRLDGADKDMAKAKGPSAKREELIARWAR</sequence>
<dbReference type="AlphaFoldDB" id="A0A507BNC5"/>
<dbReference type="GeneID" id="41978740"/>
<keyword evidence="3" id="KW-0963">Cytoplasm</keyword>
<name>A0A507BNC5_9PEZI</name>
<dbReference type="EMBL" id="SKBQ01000102">
    <property type="protein sequence ID" value="TPX19049.1"/>
    <property type="molecule type" value="Genomic_DNA"/>
</dbReference>
<protein>
    <recommendedName>
        <fullName evidence="11">HAUS augmin-like complex subunit 3 N-terminal domain-containing protein</fullName>
    </recommendedName>
</protein>
<evidence type="ECO:0000256" key="6">
    <source>
        <dbReference type="ARBA" id="ARBA00022776"/>
    </source>
</evidence>
<gene>
    <name evidence="12" type="ORF">E0L32_011293</name>
</gene>
<comment type="subcellular location">
    <subcellularLocation>
        <location evidence="1">Cytoplasm</location>
        <location evidence="1">Cytoskeleton</location>
        <location evidence="1">Spindle</location>
    </subcellularLocation>
</comment>
<evidence type="ECO:0000256" key="10">
    <source>
        <dbReference type="SAM" id="MobiDB-lite"/>
    </source>
</evidence>
<dbReference type="Proteomes" id="UP000319257">
    <property type="component" value="Unassembled WGS sequence"/>
</dbReference>
<dbReference type="OrthoDB" id="5314201at2759"/>
<evidence type="ECO:0000256" key="3">
    <source>
        <dbReference type="ARBA" id="ARBA00022490"/>
    </source>
</evidence>
<evidence type="ECO:0000256" key="9">
    <source>
        <dbReference type="ARBA" id="ARBA00023306"/>
    </source>
</evidence>
<evidence type="ECO:0000256" key="4">
    <source>
        <dbReference type="ARBA" id="ARBA00022618"/>
    </source>
</evidence>
<feature type="region of interest" description="Disordered" evidence="10">
    <location>
        <begin position="124"/>
        <end position="148"/>
    </location>
</feature>